<evidence type="ECO:0000256" key="7">
    <source>
        <dbReference type="ARBA" id="ARBA00023136"/>
    </source>
</evidence>
<evidence type="ECO:0000256" key="3">
    <source>
        <dbReference type="ARBA" id="ARBA00022692"/>
    </source>
</evidence>
<keyword evidence="4" id="KW-0653">Protein transport</keyword>
<dbReference type="PANTHER" id="PTHR33162">
    <property type="entry name" value="SEC-INDEPENDENT PROTEIN TRANSLOCASE PROTEIN TATA, CHLOROPLASTIC"/>
    <property type="match status" value="1"/>
</dbReference>
<evidence type="ECO:0000313" key="10">
    <source>
        <dbReference type="EMBL" id="CAD7704462.1"/>
    </source>
</evidence>
<keyword evidence="6" id="KW-0811">Translocation</keyword>
<evidence type="ECO:0000256" key="6">
    <source>
        <dbReference type="ARBA" id="ARBA00023010"/>
    </source>
</evidence>
<dbReference type="EMBL" id="CAJHUC010002860">
    <property type="protein sequence ID" value="CAD7704462.1"/>
    <property type="molecule type" value="Genomic_DNA"/>
</dbReference>
<evidence type="ECO:0000256" key="2">
    <source>
        <dbReference type="ARBA" id="ARBA00022448"/>
    </source>
</evidence>
<accession>A0A8S1JER8</accession>
<keyword evidence="2" id="KW-0813">Transport</keyword>
<keyword evidence="3 9" id="KW-0812">Transmembrane</keyword>
<keyword evidence="11" id="KW-1185">Reference proteome</keyword>
<dbReference type="Pfam" id="PF02416">
    <property type="entry name" value="TatA_B_E"/>
    <property type="match status" value="1"/>
</dbReference>
<dbReference type="Proteomes" id="UP000708148">
    <property type="component" value="Unassembled WGS sequence"/>
</dbReference>
<keyword evidence="7 9" id="KW-0472">Membrane</keyword>
<comment type="caution">
    <text evidence="10">The sequence shown here is derived from an EMBL/GenBank/DDBJ whole genome shotgun (WGS) entry which is preliminary data.</text>
</comment>
<evidence type="ECO:0000256" key="8">
    <source>
        <dbReference type="SAM" id="MobiDB-lite"/>
    </source>
</evidence>
<dbReference type="GO" id="GO:0016020">
    <property type="term" value="C:membrane"/>
    <property type="evidence" value="ECO:0007669"/>
    <property type="project" value="UniProtKB-SubCell"/>
</dbReference>
<evidence type="ECO:0000313" key="11">
    <source>
        <dbReference type="Proteomes" id="UP000708148"/>
    </source>
</evidence>
<reference evidence="10" key="1">
    <citation type="submission" date="2020-12" db="EMBL/GenBank/DDBJ databases">
        <authorList>
            <person name="Iha C."/>
        </authorList>
    </citation>
    <scope>NUCLEOTIDE SEQUENCE</scope>
</reference>
<dbReference type="InterPro" id="IPR003369">
    <property type="entry name" value="TatA/B/E"/>
</dbReference>
<organism evidence="10 11">
    <name type="scientific">Ostreobium quekettii</name>
    <dbReference type="NCBI Taxonomy" id="121088"/>
    <lineage>
        <taxon>Eukaryota</taxon>
        <taxon>Viridiplantae</taxon>
        <taxon>Chlorophyta</taxon>
        <taxon>core chlorophytes</taxon>
        <taxon>Ulvophyceae</taxon>
        <taxon>TCBD clade</taxon>
        <taxon>Bryopsidales</taxon>
        <taxon>Ostreobineae</taxon>
        <taxon>Ostreobiaceae</taxon>
        <taxon>Ostreobium</taxon>
    </lineage>
</organism>
<gene>
    <name evidence="10" type="ORF">OSTQU699_LOCUS9817</name>
</gene>
<dbReference type="AlphaFoldDB" id="A0A8S1JER8"/>
<name>A0A8S1JER8_9CHLO</name>
<evidence type="ECO:0000256" key="1">
    <source>
        <dbReference type="ARBA" id="ARBA00004167"/>
    </source>
</evidence>
<keyword evidence="5 9" id="KW-1133">Transmembrane helix</keyword>
<sequence>MLKASDSAVAASVNTVFRRLAPPSLQLPRPCPFCRPARSPSAVSPFVGTRVPRGLRRAAPWLAQSRVPHAVQIRAAIFGVGAPEAIVVVVVAMLVFGPRGLASAAKSFGAALRSFQPTIRELAEVSTDLKSTLEQEMGLDELRDDIRAIRSPLSAQPSPPGGQVAARSEEGLGGPAAQAASRGSDAGEDATGVVDAMMELVDADIDQKRADSERLAWGGQAPEADSGERDLSAMSVAELEAELARRKAQGEDGQDSNYA</sequence>
<dbReference type="PANTHER" id="PTHR33162:SF3">
    <property type="entry name" value="SEC-INDEPENDENT PROTEIN TRANSLOCASE PROTEIN TATB, CHLOROPLASTIC"/>
    <property type="match status" value="1"/>
</dbReference>
<feature type="region of interest" description="Disordered" evidence="8">
    <location>
        <begin position="151"/>
        <end position="189"/>
    </location>
</feature>
<dbReference type="Gene3D" id="1.20.5.3310">
    <property type="match status" value="1"/>
</dbReference>
<evidence type="ECO:0000256" key="4">
    <source>
        <dbReference type="ARBA" id="ARBA00022927"/>
    </source>
</evidence>
<dbReference type="GO" id="GO:0015031">
    <property type="term" value="P:protein transport"/>
    <property type="evidence" value="ECO:0007669"/>
    <property type="project" value="UniProtKB-KW"/>
</dbReference>
<evidence type="ECO:0000256" key="9">
    <source>
        <dbReference type="SAM" id="Phobius"/>
    </source>
</evidence>
<feature type="transmembrane region" description="Helical" evidence="9">
    <location>
        <begin position="75"/>
        <end position="96"/>
    </location>
</feature>
<feature type="region of interest" description="Disordered" evidence="8">
    <location>
        <begin position="212"/>
        <end position="231"/>
    </location>
</feature>
<proteinExistence type="predicted"/>
<evidence type="ECO:0000256" key="5">
    <source>
        <dbReference type="ARBA" id="ARBA00022989"/>
    </source>
</evidence>
<comment type="subcellular location">
    <subcellularLocation>
        <location evidence="1">Membrane</location>
        <topology evidence="1">Single-pass membrane protein</topology>
    </subcellularLocation>
</comment>
<protein>
    <submittedName>
        <fullName evidence="10">Uncharacterized protein</fullName>
    </submittedName>
</protein>
<dbReference type="OrthoDB" id="2017985at2759"/>